<evidence type="ECO:0000259" key="1">
    <source>
        <dbReference type="Pfam" id="PF04230"/>
    </source>
</evidence>
<protein>
    <submittedName>
        <fullName evidence="2">Polysaccharide pyruvyl transferase family protein</fullName>
    </submittedName>
</protein>
<name>A0A2V3ZUV7_9BACT</name>
<dbReference type="RefSeq" id="WP_110361728.1">
    <property type="nucleotide sequence ID" value="NZ_QFLI01000007.1"/>
</dbReference>
<organism evidence="2 3">
    <name type="scientific">Marinifilum breve</name>
    <dbReference type="NCBI Taxonomy" id="2184082"/>
    <lineage>
        <taxon>Bacteria</taxon>
        <taxon>Pseudomonadati</taxon>
        <taxon>Bacteroidota</taxon>
        <taxon>Bacteroidia</taxon>
        <taxon>Marinilabiliales</taxon>
        <taxon>Marinifilaceae</taxon>
    </lineage>
</organism>
<proteinExistence type="predicted"/>
<dbReference type="EMBL" id="QFLI01000007">
    <property type="protein sequence ID" value="PXX98837.1"/>
    <property type="molecule type" value="Genomic_DNA"/>
</dbReference>
<evidence type="ECO:0000313" key="2">
    <source>
        <dbReference type="EMBL" id="PXX98837.1"/>
    </source>
</evidence>
<feature type="domain" description="Polysaccharide pyruvyl transferase" evidence="1">
    <location>
        <begin position="13"/>
        <end position="318"/>
    </location>
</feature>
<reference evidence="2 3" key="1">
    <citation type="submission" date="2018-05" db="EMBL/GenBank/DDBJ databases">
        <title>Marinifilum breve JC075T sp. nov., a marine bacterium isolated from Yongle Blue Hole in the South China Sea.</title>
        <authorList>
            <person name="Fu T."/>
        </authorList>
    </citation>
    <scope>NUCLEOTIDE SEQUENCE [LARGE SCALE GENOMIC DNA]</scope>
    <source>
        <strain evidence="2 3">JC075</strain>
    </source>
</reference>
<dbReference type="InterPro" id="IPR007345">
    <property type="entry name" value="Polysacch_pyruvyl_Trfase"/>
</dbReference>
<dbReference type="GO" id="GO:0016740">
    <property type="term" value="F:transferase activity"/>
    <property type="evidence" value="ECO:0007669"/>
    <property type="project" value="UniProtKB-KW"/>
</dbReference>
<gene>
    <name evidence="2" type="ORF">DF185_15795</name>
</gene>
<dbReference type="OrthoDB" id="9799278at2"/>
<evidence type="ECO:0000313" key="3">
    <source>
        <dbReference type="Proteomes" id="UP000248079"/>
    </source>
</evidence>
<keyword evidence="2" id="KW-0808">Transferase</keyword>
<dbReference type="AlphaFoldDB" id="A0A2V3ZUV7"/>
<dbReference type="Pfam" id="PF04230">
    <property type="entry name" value="PS_pyruv_trans"/>
    <property type="match status" value="1"/>
</dbReference>
<dbReference type="Proteomes" id="UP000248079">
    <property type="component" value="Unassembled WGS sequence"/>
</dbReference>
<keyword evidence="3" id="KW-1185">Reference proteome</keyword>
<accession>A0A2V3ZUV7</accession>
<comment type="caution">
    <text evidence="2">The sequence shown here is derived from an EMBL/GenBank/DDBJ whole genome shotgun (WGS) entry which is preliminary data.</text>
</comment>
<sequence length="380" mass="44154">MKIGIVTLPFNSNYGGILQAYAMQSVLKKMGHKVLTVNRTSKGESWMFKTLSFGKRFVQRYCFGKKVVVRTWPTKKEATLIAQHTRKFIDEHIELTNYLNSEKDFKTLQEQKFDAWVVGSDQVWRPKYSPEIANHYLGFLPQNEGSKKISYAASFGVDSWEYSNKETAACKKLIEQFDAVGVRELSGIDLCEKYFNIKADQFLDPTMLVEKEEYIQLVENDNLPMHNKKLLTYILDRNPRVLKMVEMVEKQLGFESFSTMPKNFFRNVGRKELDQCICPKVTEWIKGFMDAEFVITDSFHGTVFCIIFNKPFFALGNKKRGMSRFTTLLKIFGLEDRLITEIDDSIELKLQGKIDFDRVNKILDTEKKRSIDYLRASLNS</sequence>